<organism evidence="3 4">
    <name type="scientific">Paractinoplanes ovalisporus</name>
    <dbReference type="NCBI Taxonomy" id="2810368"/>
    <lineage>
        <taxon>Bacteria</taxon>
        <taxon>Bacillati</taxon>
        <taxon>Actinomycetota</taxon>
        <taxon>Actinomycetes</taxon>
        <taxon>Micromonosporales</taxon>
        <taxon>Micromonosporaceae</taxon>
        <taxon>Paractinoplanes</taxon>
    </lineage>
</organism>
<protein>
    <recommendedName>
        <fullName evidence="5">DUF2567 domain-containing protein</fullName>
    </recommendedName>
</protein>
<feature type="transmembrane region" description="Helical" evidence="2">
    <location>
        <begin position="148"/>
        <end position="168"/>
    </location>
</feature>
<dbReference type="Proteomes" id="UP000632138">
    <property type="component" value="Unassembled WGS sequence"/>
</dbReference>
<keyword evidence="4" id="KW-1185">Reference proteome</keyword>
<evidence type="ECO:0000256" key="1">
    <source>
        <dbReference type="SAM" id="MobiDB-lite"/>
    </source>
</evidence>
<dbReference type="RefSeq" id="WP_203375199.1">
    <property type="nucleotide sequence ID" value="NZ_JAENHP010000002.1"/>
</dbReference>
<keyword evidence="2" id="KW-0812">Transmembrane</keyword>
<evidence type="ECO:0000256" key="2">
    <source>
        <dbReference type="SAM" id="Phobius"/>
    </source>
</evidence>
<feature type="region of interest" description="Disordered" evidence="1">
    <location>
        <begin position="1"/>
        <end position="37"/>
    </location>
</feature>
<evidence type="ECO:0000313" key="4">
    <source>
        <dbReference type="Proteomes" id="UP000632138"/>
    </source>
</evidence>
<feature type="transmembrane region" description="Helical" evidence="2">
    <location>
        <begin position="66"/>
        <end position="88"/>
    </location>
</feature>
<evidence type="ECO:0000313" key="3">
    <source>
        <dbReference type="EMBL" id="MBM2615286.1"/>
    </source>
</evidence>
<sequence length="296" mass="30621">MNASQEPSPHQPGEHPSPEAGGTVGYGTPPPASVEGGYGLAHPSGPVGFARSFSMRMSERRPWKRTLAVTVICALVILALGGPLGLLWRALAPDVPVINTGQGGIVVNDPSPEEFIAADGWFTLLGLGFGLLVSIVAWLVLRRDRGPFLLLSVVLGTLGAGWLVAPWAGELMGRSGYESWMETAQRGATYMAPPEVHSLGPTLVPAFAAAIVLTLMAGWSNDPDLDHPGAKPGYGPNSEYAEGLPAEGYPQAHWSGTDPAPGNPSSPWPGDGTSPAEGYPSPGRPGSGGAPTEPRG</sequence>
<feature type="region of interest" description="Disordered" evidence="1">
    <location>
        <begin position="227"/>
        <end position="296"/>
    </location>
</feature>
<feature type="transmembrane region" description="Helical" evidence="2">
    <location>
        <begin position="199"/>
        <end position="219"/>
    </location>
</feature>
<feature type="transmembrane region" description="Helical" evidence="2">
    <location>
        <begin position="121"/>
        <end position="141"/>
    </location>
</feature>
<proteinExistence type="predicted"/>
<dbReference type="EMBL" id="JAENHP010000002">
    <property type="protein sequence ID" value="MBM2615286.1"/>
    <property type="molecule type" value="Genomic_DNA"/>
</dbReference>
<comment type="caution">
    <text evidence="3">The sequence shown here is derived from an EMBL/GenBank/DDBJ whole genome shotgun (WGS) entry which is preliminary data.</text>
</comment>
<reference evidence="3 4" key="1">
    <citation type="submission" date="2021-01" db="EMBL/GenBank/DDBJ databases">
        <title>Actinoplanes sp. nov. LDG1-06 isolated from lichen.</title>
        <authorList>
            <person name="Saeng-In P."/>
            <person name="Phongsopitanun W."/>
            <person name="Kanchanasin P."/>
            <person name="Yuki M."/>
            <person name="Kudo T."/>
            <person name="Ohkuma M."/>
            <person name="Tanasupawat S."/>
        </authorList>
    </citation>
    <scope>NUCLEOTIDE SEQUENCE [LARGE SCALE GENOMIC DNA]</scope>
    <source>
        <strain evidence="3 4">LDG1-06</strain>
    </source>
</reference>
<name>A0ABS2A636_9ACTN</name>
<accession>A0ABS2A636</accession>
<keyword evidence="2" id="KW-1133">Transmembrane helix</keyword>
<keyword evidence="2" id="KW-0472">Membrane</keyword>
<gene>
    <name evidence="3" type="ORF">JIG36_06885</name>
</gene>
<evidence type="ECO:0008006" key="5">
    <source>
        <dbReference type="Google" id="ProtNLM"/>
    </source>
</evidence>